<feature type="region of interest" description="Disordered" evidence="1">
    <location>
        <begin position="62"/>
        <end position="156"/>
    </location>
</feature>
<evidence type="ECO:0000313" key="3">
    <source>
        <dbReference type="WBParaSite" id="scaffold11386_cov269.g15524"/>
    </source>
</evidence>
<sequence length="460" mass="50565">MNPASRHNAQLENDDEERDLDAATKFDANEKSQRGGGKFNDERKQRQVMDKVSLSATKMIEYKKDDGKYEKKPFTSEKKIHSQKVMTSELNDVRKGGNKKFEKEKKVDAIDVSPPPEPLPPQNVKAPTPIQSRKNSGGGRASVDRAVSVQSSEQGDKGESLVVYNNNTIGTTTSTNNLATIATNFGNNFMTNQVATFVPVPAASLQQFQYAQLPHQPPIAQAQIPLTHQPMLTNHNLSQSPSVQPQQQHVQQVTIPATVHQQQHIFQQQQQAAGFYATGTDSANLSGYVLNWGATAGNNFMANQVTTFAPVPAASLQQFQYAQLPHQPPIAQTQPPPTHHTMPPNHTLSRSPSVQAQQQHVQQGNSPSIFRVPYLTVTIPATVHQQHLFQQQQQAAGFYASTGTDATNLSGYVLNWGAPAGNNFMTNQVATFVPIPAAALQQFQYAQLQHVSLLVYFDSQ</sequence>
<feature type="compositionally biased region" description="Basic and acidic residues" evidence="1">
    <location>
        <begin position="20"/>
        <end position="46"/>
    </location>
</feature>
<feature type="compositionally biased region" description="Basic and acidic residues" evidence="1">
    <location>
        <begin position="62"/>
        <end position="80"/>
    </location>
</feature>
<proteinExistence type="predicted"/>
<organism evidence="2 3">
    <name type="scientific">Meloidogyne javanica</name>
    <name type="common">Root-knot nematode worm</name>
    <dbReference type="NCBI Taxonomy" id="6303"/>
    <lineage>
        <taxon>Eukaryota</taxon>
        <taxon>Metazoa</taxon>
        <taxon>Ecdysozoa</taxon>
        <taxon>Nematoda</taxon>
        <taxon>Chromadorea</taxon>
        <taxon>Rhabditida</taxon>
        <taxon>Tylenchina</taxon>
        <taxon>Tylenchomorpha</taxon>
        <taxon>Tylenchoidea</taxon>
        <taxon>Meloidogynidae</taxon>
        <taxon>Meloidogyninae</taxon>
        <taxon>Meloidogyne</taxon>
        <taxon>Meloidogyne incognita group</taxon>
    </lineage>
</organism>
<feature type="compositionally biased region" description="Polar residues" evidence="1">
    <location>
        <begin position="1"/>
        <end position="11"/>
    </location>
</feature>
<evidence type="ECO:0000313" key="2">
    <source>
        <dbReference type="Proteomes" id="UP000887561"/>
    </source>
</evidence>
<feature type="region of interest" description="Disordered" evidence="1">
    <location>
        <begin position="327"/>
        <end position="362"/>
    </location>
</feature>
<dbReference type="AlphaFoldDB" id="A0A915LG08"/>
<dbReference type="Proteomes" id="UP000887561">
    <property type="component" value="Unplaced"/>
</dbReference>
<feature type="compositionally biased region" description="Low complexity" evidence="1">
    <location>
        <begin position="329"/>
        <end position="347"/>
    </location>
</feature>
<keyword evidence="2" id="KW-1185">Reference proteome</keyword>
<protein>
    <submittedName>
        <fullName evidence="3">Uncharacterized protein</fullName>
    </submittedName>
</protein>
<feature type="region of interest" description="Disordered" evidence="1">
    <location>
        <begin position="1"/>
        <end position="46"/>
    </location>
</feature>
<accession>A0A915LG08</accession>
<feature type="compositionally biased region" description="Basic and acidic residues" evidence="1">
    <location>
        <begin position="91"/>
        <end position="109"/>
    </location>
</feature>
<dbReference type="WBParaSite" id="scaffold11386_cov269.g15524">
    <property type="protein sequence ID" value="scaffold11386_cov269.g15524"/>
    <property type="gene ID" value="scaffold11386_cov269.g15524"/>
</dbReference>
<reference evidence="3" key="1">
    <citation type="submission" date="2022-11" db="UniProtKB">
        <authorList>
            <consortium name="WormBaseParasite"/>
        </authorList>
    </citation>
    <scope>IDENTIFICATION</scope>
</reference>
<name>A0A915LG08_MELJA</name>
<evidence type="ECO:0000256" key="1">
    <source>
        <dbReference type="SAM" id="MobiDB-lite"/>
    </source>
</evidence>